<dbReference type="AlphaFoldDB" id="A0A2S8F7Z6"/>
<feature type="transmembrane region" description="Helical" evidence="1">
    <location>
        <begin position="156"/>
        <end position="175"/>
    </location>
</feature>
<name>A0A2S8F7Z6_9BACT</name>
<feature type="transmembrane region" description="Helical" evidence="1">
    <location>
        <begin position="48"/>
        <end position="65"/>
    </location>
</feature>
<gene>
    <name evidence="2" type="ORF">C5Y98_25620</name>
</gene>
<feature type="transmembrane region" description="Helical" evidence="1">
    <location>
        <begin position="132"/>
        <end position="150"/>
    </location>
</feature>
<sequence>MIRIRVGLVGTTLTAAWAWALVAWVALVGCEIVIGVGHPLQWSIVDSHWRYLAATGLFLPVLAQIGAKRHQVIGWQFLVVAFWLALGIPVLKVWVLDANGQFDPGWVWGGLLGLLLVAGLLNNGATRFGPTAICLAIAQGVMMYPCLPWASAEVTTSGVLLAMGLLLLGMGLIAFRWPIRTEAVRPEDQAWLDFRDQFGSFWAARVMQRVNDAAVRYDWGLWLGWDGFHQVEIVGSDPEFRDEVRQGLVACLRKLLGDFVDQAWLDARLPKGNPKKNGLEDLEA</sequence>
<protein>
    <submittedName>
        <fullName evidence="2">Uncharacterized protein</fullName>
    </submittedName>
</protein>
<dbReference type="Proteomes" id="UP000239388">
    <property type="component" value="Unassembled WGS sequence"/>
</dbReference>
<feature type="transmembrane region" description="Helical" evidence="1">
    <location>
        <begin position="12"/>
        <end position="36"/>
    </location>
</feature>
<evidence type="ECO:0000313" key="2">
    <source>
        <dbReference type="EMBL" id="PQO28278.1"/>
    </source>
</evidence>
<evidence type="ECO:0000313" key="3">
    <source>
        <dbReference type="Proteomes" id="UP000239388"/>
    </source>
</evidence>
<evidence type="ECO:0000256" key="1">
    <source>
        <dbReference type="SAM" id="Phobius"/>
    </source>
</evidence>
<dbReference type="PROSITE" id="PS51257">
    <property type="entry name" value="PROKAR_LIPOPROTEIN"/>
    <property type="match status" value="1"/>
</dbReference>
<accession>A0A2S8F7Z6</accession>
<keyword evidence="1" id="KW-0812">Transmembrane</keyword>
<proteinExistence type="predicted"/>
<reference evidence="2 3" key="1">
    <citation type="submission" date="2018-02" db="EMBL/GenBank/DDBJ databases">
        <title>Comparative genomes isolates from brazilian mangrove.</title>
        <authorList>
            <person name="Araujo J.E."/>
            <person name="Taketani R.G."/>
            <person name="Silva M.C.P."/>
            <person name="Loureco M.V."/>
            <person name="Andreote F.D."/>
        </authorList>
    </citation>
    <scope>NUCLEOTIDE SEQUENCE [LARGE SCALE GENOMIC DNA]</scope>
    <source>
        <strain evidence="2 3">NAP PRIS-MGV</strain>
    </source>
</reference>
<keyword evidence="1" id="KW-0472">Membrane</keyword>
<keyword evidence="1" id="KW-1133">Transmembrane helix</keyword>
<dbReference type="EMBL" id="PUIB01000025">
    <property type="protein sequence ID" value="PQO28278.1"/>
    <property type="molecule type" value="Genomic_DNA"/>
</dbReference>
<feature type="transmembrane region" description="Helical" evidence="1">
    <location>
        <begin position="72"/>
        <end position="94"/>
    </location>
</feature>
<organism evidence="2 3">
    <name type="scientific">Blastopirellula marina</name>
    <dbReference type="NCBI Taxonomy" id="124"/>
    <lineage>
        <taxon>Bacteria</taxon>
        <taxon>Pseudomonadati</taxon>
        <taxon>Planctomycetota</taxon>
        <taxon>Planctomycetia</taxon>
        <taxon>Pirellulales</taxon>
        <taxon>Pirellulaceae</taxon>
        <taxon>Blastopirellula</taxon>
    </lineage>
</organism>
<comment type="caution">
    <text evidence="2">The sequence shown here is derived from an EMBL/GenBank/DDBJ whole genome shotgun (WGS) entry which is preliminary data.</text>
</comment>
<feature type="transmembrane region" description="Helical" evidence="1">
    <location>
        <begin position="106"/>
        <end position="125"/>
    </location>
</feature>